<evidence type="ECO:0000256" key="2">
    <source>
        <dbReference type="ARBA" id="ARBA00009761"/>
    </source>
</evidence>
<evidence type="ECO:0008006" key="6">
    <source>
        <dbReference type="Google" id="ProtNLM"/>
    </source>
</evidence>
<dbReference type="InterPro" id="IPR013970">
    <property type="entry name" value="Rfa2"/>
</dbReference>
<accession>A0AA38HTH0</accession>
<sequence length="122" mass="13218">MTIMSSGKQYSIVNGAQLPSFMGKNVSVIGVVAKYASAGSLSLTINTTDNIALTVNLNKPLDKDLNGEYIEVRGVCENAREGKIIKAEEYFSFNNTSFDAKSHNTLCKFVNSIPNGYSAKKN</sequence>
<dbReference type="GO" id="GO:0003697">
    <property type="term" value="F:single-stranded DNA binding"/>
    <property type="evidence" value="ECO:0007669"/>
    <property type="project" value="TreeGrafter"/>
</dbReference>
<proteinExistence type="inferred from homology"/>
<evidence type="ECO:0000313" key="4">
    <source>
        <dbReference type="EMBL" id="KAJ3642806.1"/>
    </source>
</evidence>
<dbReference type="GO" id="GO:0006284">
    <property type="term" value="P:base-excision repair"/>
    <property type="evidence" value="ECO:0007669"/>
    <property type="project" value="TreeGrafter"/>
</dbReference>
<dbReference type="Gene3D" id="2.40.50.140">
    <property type="entry name" value="Nucleic acid-binding proteins"/>
    <property type="match status" value="1"/>
</dbReference>
<dbReference type="GO" id="GO:0005662">
    <property type="term" value="C:DNA replication factor A complex"/>
    <property type="evidence" value="ECO:0007669"/>
    <property type="project" value="TreeGrafter"/>
</dbReference>
<dbReference type="InterPro" id="IPR012340">
    <property type="entry name" value="NA-bd_OB-fold"/>
</dbReference>
<dbReference type="GO" id="GO:0006289">
    <property type="term" value="P:nucleotide-excision repair"/>
    <property type="evidence" value="ECO:0007669"/>
    <property type="project" value="TreeGrafter"/>
</dbReference>
<keyword evidence="5" id="KW-1185">Reference proteome</keyword>
<dbReference type="SUPFAM" id="SSF50249">
    <property type="entry name" value="Nucleic acid-binding proteins"/>
    <property type="match status" value="1"/>
</dbReference>
<dbReference type="PANTHER" id="PTHR15114:SF1">
    <property type="entry name" value="REPLICATION PROTEIN A 14 KDA SUBUNIT"/>
    <property type="match status" value="1"/>
</dbReference>
<organism evidence="4 5">
    <name type="scientific">Zophobas morio</name>
    <dbReference type="NCBI Taxonomy" id="2755281"/>
    <lineage>
        <taxon>Eukaryota</taxon>
        <taxon>Metazoa</taxon>
        <taxon>Ecdysozoa</taxon>
        <taxon>Arthropoda</taxon>
        <taxon>Hexapoda</taxon>
        <taxon>Insecta</taxon>
        <taxon>Pterygota</taxon>
        <taxon>Neoptera</taxon>
        <taxon>Endopterygota</taxon>
        <taxon>Coleoptera</taxon>
        <taxon>Polyphaga</taxon>
        <taxon>Cucujiformia</taxon>
        <taxon>Tenebrionidae</taxon>
        <taxon>Zophobas</taxon>
    </lineage>
</organism>
<protein>
    <recommendedName>
        <fullName evidence="6">Replication protein A 14 kDa subunit</fullName>
    </recommendedName>
</protein>
<comment type="similarity">
    <text evidence="2">Belongs to the replication factor A protein 3 family.</text>
</comment>
<dbReference type="GO" id="GO:0003684">
    <property type="term" value="F:damaged DNA binding"/>
    <property type="evidence" value="ECO:0007669"/>
    <property type="project" value="TreeGrafter"/>
</dbReference>
<gene>
    <name evidence="4" type="ORF">Zmor_025559</name>
</gene>
<dbReference type="Pfam" id="PF08661">
    <property type="entry name" value="Rep_fac-A_3"/>
    <property type="match status" value="1"/>
</dbReference>
<keyword evidence="3" id="KW-0539">Nucleus</keyword>
<evidence type="ECO:0000313" key="5">
    <source>
        <dbReference type="Proteomes" id="UP001168821"/>
    </source>
</evidence>
<comment type="subcellular location">
    <subcellularLocation>
        <location evidence="1">Nucleus</location>
    </subcellularLocation>
</comment>
<dbReference type="PANTHER" id="PTHR15114">
    <property type="entry name" value="REPLICATION PROTEIN A3"/>
    <property type="match status" value="1"/>
</dbReference>
<dbReference type="GO" id="GO:0035861">
    <property type="term" value="C:site of double-strand break"/>
    <property type="evidence" value="ECO:0007669"/>
    <property type="project" value="TreeGrafter"/>
</dbReference>
<name>A0AA38HTH0_9CUCU</name>
<evidence type="ECO:0000256" key="1">
    <source>
        <dbReference type="ARBA" id="ARBA00004123"/>
    </source>
</evidence>
<dbReference type="Proteomes" id="UP001168821">
    <property type="component" value="Unassembled WGS sequence"/>
</dbReference>
<dbReference type="AlphaFoldDB" id="A0AA38HTH0"/>
<evidence type="ECO:0000256" key="3">
    <source>
        <dbReference type="ARBA" id="ARBA00023242"/>
    </source>
</evidence>
<dbReference type="EMBL" id="JALNTZ010000008">
    <property type="protein sequence ID" value="KAJ3642806.1"/>
    <property type="molecule type" value="Genomic_DNA"/>
</dbReference>
<dbReference type="GO" id="GO:0006298">
    <property type="term" value="P:mismatch repair"/>
    <property type="evidence" value="ECO:0007669"/>
    <property type="project" value="TreeGrafter"/>
</dbReference>
<dbReference type="GO" id="GO:0006260">
    <property type="term" value="P:DNA replication"/>
    <property type="evidence" value="ECO:0007669"/>
    <property type="project" value="InterPro"/>
</dbReference>
<comment type="caution">
    <text evidence="4">The sequence shown here is derived from an EMBL/GenBank/DDBJ whole genome shotgun (WGS) entry which is preliminary data.</text>
</comment>
<reference evidence="4" key="1">
    <citation type="journal article" date="2023" name="G3 (Bethesda)">
        <title>Whole genome assemblies of Zophobas morio and Tenebrio molitor.</title>
        <authorList>
            <person name="Kaur S."/>
            <person name="Stinson S.A."/>
            <person name="diCenzo G.C."/>
        </authorList>
    </citation>
    <scope>NUCLEOTIDE SEQUENCE</scope>
    <source>
        <strain evidence="4">QUZm001</strain>
    </source>
</reference>
<dbReference type="GO" id="GO:0000724">
    <property type="term" value="P:double-strand break repair via homologous recombination"/>
    <property type="evidence" value="ECO:0007669"/>
    <property type="project" value="TreeGrafter"/>
</dbReference>